<evidence type="ECO:0000256" key="2">
    <source>
        <dbReference type="ARBA" id="ARBA00023125"/>
    </source>
</evidence>
<dbReference type="InterPro" id="IPR050863">
    <property type="entry name" value="CenT-Element_Derived"/>
</dbReference>
<name>A0A9J6FKR2_HAELO</name>
<dbReference type="Gene3D" id="1.10.10.60">
    <property type="entry name" value="Homeodomain-like"/>
    <property type="match status" value="2"/>
</dbReference>
<dbReference type="GO" id="GO:0003677">
    <property type="term" value="F:DNA binding"/>
    <property type="evidence" value="ECO:0007669"/>
    <property type="project" value="UniProtKB-KW"/>
</dbReference>
<comment type="caution">
    <text evidence="5">The sequence shown here is derived from an EMBL/GenBank/DDBJ whole genome shotgun (WGS) entry which is preliminary data.</text>
</comment>
<dbReference type="Proteomes" id="UP000821853">
    <property type="component" value="Chromosome 10"/>
</dbReference>
<keyword evidence="3" id="KW-0539">Nucleus</keyword>
<dbReference type="Pfam" id="PF03221">
    <property type="entry name" value="HTH_Tnp_Tc5"/>
    <property type="match status" value="1"/>
</dbReference>
<dbReference type="Pfam" id="PF04218">
    <property type="entry name" value="CENP-B_N"/>
    <property type="match status" value="1"/>
</dbReference>
<dbReference type="OrthoDB" id="125347at2759"/>
<feature type="domain" description="HTH CENPB-type" evidence="4">
    <location>
        <begin position="66"/>
        <end position="137"/>
    </location>
</feature>
<sequence>MNTPAQPRRKTLSFEEKIALINAVSNRKGKKKDVAARFGVRPSTLSTILKAKDRIFTAVSSGTSGARKKLRTSTYEDVDKAVLRWILDMRTRNVPLNGPMLQEKARDIALRLGCDDFKASPGWLTRFKSRHASLAGLKRGEWLPPPELNGVPLQDAEDVREALAQYRARDVYAAQEMALFYRMLPHEARAFKEDPCVGGSRSGQRLTVFLCTNMDGSDKRLPLVIGKSDRPRCFRGTKCVPVKYVPHPKAWMTPLIFCNWLCDFNASMAEQGRSVCLMVSRCKAHIIGDLALSNVRLCYVDAESLSALPCPLNLGVTNSLRCAYRQGLLERVLVNYRLGKDIRVDLFQALQVLVEAWRSVNPSTIATCFQMAGIDVKADFTLPAKQGDVFNPAMPPAALSKSWHLLRMCGMVPENTSLSDFLYSDSWAVSTEEENAEVILGSVEDDYPYSDERENCEQVPFAVPAAKDVLDAIDVLRVYAGSYEDLDAAFEAIDLYESCIRTVLWRKMQAAVKALTIL</sequence>
<dbReference type="PROSITE" id="PS51253">
    <property type="entry name" value="HTH_CENPB"/>
    <property type="match status" value="1"/>
</dbReference>
<dbReference type="VEuPathDB" id="VectorBase:HLOH_055802"/>
<keyword evidence="6" id="KW-1185">Reference proteome</keyword>
<protein>
    <recommendedName>
        <fullName evidence="4">HTH CENPB-type domain-containing protein</fullName>
    </recommendedName>
</protein>
<dbReference type="PANTHER" id="PTHR19303:SF73">
    <property type="entry name" value="PROTEIN PDC2"/>
    <property type="match status" value="1"/>
</dbReference>
<gene>
    <name evidence="5" type="ORF">HPB48_011955</name>
</gene>
<comment type="subcellular location">
    <subcellularLocation>
        <location evidence="1">Nucleus</location>
    </subcellularLocation>
</comment>
<evidence type="ECO:0000259" key="4">
    <source>
        <dbReference type="PROSITE" id="PS51253"/>
    </source>
</evidence>
<organism evidence="5 6">
    <name type="scientific">Haemaphysalis longicornis</name>
    <name type="common">Bush tick</name>
    <dbReference type="NCBI Taxonomy" id="44386"/>
    <lineage>
        <taxon>Eukaryota</taxon>
        <taxon>Metazoa</taxon>
        <taxon>Ecdysozoa</taxon>
        <taxon>Arthropoda</taxon>
        <taxon>Chelicerata</taxon>
        <taxon>Arachnida</taxon>
        <taxon>Acari</taxon>
        <taxon>Parasitiformes</taxon>
        <taxon>Ixodida</taxon>
        <taxon>Ixodoidea</taxon>
        <taxon>Ixodidae</taxon>
        <taxon>Haemaphysalinae</taxon>
        <taxon>Haemaphysalis</taxon>
    </lineage>
</organism>
<dbReference type="InterPro" id="IPR004875">
    <property type="entry name" value="DDE_SF_endonuclease_dom"/>
</dbReference>
<dbReference type="InterPro" id="IPR007889">
    <property type="entry name" value="HTH_Psq"/>
</dbReference>
<dbReference type="Pfam" id="PF03184">
    <property type="entry name" value="DDE_1"/>
    <property type="match status" value="1"/>
</dbReference>
<dbReference type="GO" id="GO:0005634">
    <property type="term" value="C:nucleus"/>
    <property type="evidence" value="ECO:0007669"/>
    <property type="project" value="UniProtKB-SubCell"/>
</dbReference>
<evidence type="ECO:0000313" key="6">
    <source>
        <dbReference type="Proteomes" id="UP000821853"/>
    </source>
</evidence>
<proteinExistence type="predicted"/>
<dbReference type="AlphaFoldDB" id="A0A9J6FKR2"/>
<dbReference type="EMBL" id="JABSTR010000002">
    <property type="protein sequence ID" value="KAH9363666.1"/>
    <property type="molecule type" value="Genomic_DNA"/>
</dbReference>
<dbReference type="PANTHER" id="PTHR19303">
    <property type="entry name" value="TRANSPOSON"/>
    <property type="match status" value="1"/>
</dbReference>
<keyword evidence="2" id="KW-0238">DNA-binding</keyword>
<dbReference type="SMART" id="SM00674">
    <property type="entry name" value="CENPB"/>
    <property type="match status" value="1"/>
</dbReference>
<dbReference type="InterPro" id="IPR006600">
    <property type="entry name" value="HTH_CenpB_DNA-bd_dom"/>
</dbReference>
<dbReference type="SUPFAM" id="SSF46689">
    <property type="entry name" value="Homeodomain-like"/>
    <property type="match status" value="2"/>
</dbReference>
<evidence type="ECO:0000256" key="1">
    <source>
        <dbReference type="ARBA" id="ARBA00004123"/>
    </source>
</evidence>
<reference evidence="5 6" key="1">
    <citation type="journal article" date="2020" name="Cell">
        <title>Large-Scale Comparative Analyses of Tick Genomes Elucidate Their Genetic Diversity and Vector Capacities.</title>
        <authorList>
            <consortium name="Tick Genome and Microbiome Consortium (TIGMIC)"/>
            <person name="Jia N."/>
            <person name="Wang J."/>
            <person name="Shi W."/>
            <person name="Du L."/>
            <person name="Sun Y."/>
            <person name="Zhan W."/>
            <person name="Jiang J.F."/>
            <person name="Wang Q."/>
            <person name="Zhang B."/>
            <person name="Ji P."/>
            <person name="Bell-Sakyi L."/>
            <person name="Cui X.M."/>
            <person name="Yuan T.T."/>
            <person name="Jiang B.G."/>
            <person name="Yang W.F."/>
            <person name="Lam T.T."/>
            <person name="Chang Q.C."/>
            <person name="Ding S.J."/>
            <person name="Wang X.J."/>
            <person name="Zhu J.G."/>
            <person name="Ruan X.D."/>
            <person name="Zhao L."/>
            <person name="Wei J.T."/>
            <person name="Ye R.Z."/>
            <person name="Que T.C."/>
            <person name="Du C.H."/>
            <person name="Zhou Y.H."/>
            <person name="Cheng J.X."/>
            <person name="Dai P.F."/>
            <person name="Guo W.B."/>
            <person name="Han X.H."/>
            <person name="Huang E.J."/>
            <person name="Li L.F."/>
            <person name="Wei W."/>
            <person name="Gao Y.C."/>
            <person name="Liu J.Z."/>
            <person name="Shao H.Z."/>
            <person name="Wang X."/>
            <person name="Wang C.C."/>
            <person name="Yang T.C."/>
            <person name="Huo Q.B."/>
            <person name="Li W."/>
            <person name="Chen H.Y."/>
            <person name="Chen S.E."/>
            <person name="Zhou L.G."/>
            <person name="Ni X.B."/>
            <person name="Tian J.H."/>
            <person name="Sheng Y."/>
            <person name="Liu T."/>
            <person name="Pan Y.S."/>
            <person name="Xia L.Y."/>
            <person name="Li J."/>
            <person name="Zhao F."/>
            <person name="Cao W.C."/>
        </authorList>
    </citation>
    <scope>NUCLEOTIDE SEQUENCE [LARGE SCALE GENOMIC DNA]</scope>
    <source>
        <strain evidence="5">HaeL-2018</strain>
    </source>
</reference>
<dbReference type="InterPro" id="IPR009057">
    <property type="entry name" value="Homeodomain-like_sf"/>
</dbReference>
<accession>A0A9J6FKR2</accession>
<evidence type="ECO:0000313" key="5">
    <source>
        <dbReference type="EMBL" id="KAH9363666.1"/>
    </source>
</evidence>
<evidence type="ECO:0000256" key="3">
    <source>
        <dbReference type="ARBA" id="ARBA00023242"/>
    </source>
</evidence>